<protein>
    <submittedName>
        <fullName evidence="2">GTPase SAR1 family protein</fullName>
    </submittedName>
</protein>
<organism evidence="2 3">
    <name type="scientific">Rhodobium gokarnense</name>
    <dbReference type="NCBI Taxonomy" id="364296"/>
    <lineage>
        <taxon>Bacteria</taxon>
        <taxon>Pseudomonadati</taxon>
        <taxon>Pseudomonadota</taxon>
        <taxon>Alphaproteobacteria</taxon>
        <taxon>Hyphomicrobiales</taxon>
        <taxon>Rhodobiaceae</taxon>
        <taxon>Rhodobium</taxon>
    </lineage>
</organism>
<dbReference type="InterPro" id="IPR011335">
    <property type="entry name" value="Restrct_endonuc-II-like"/>
</dbReference>
<reference evidence="3" key="1">
    <citation type="submission" date="2023-07" db="EMBL/GenBank/DDBJ databases">
        <title>Genome sequencing of Purple Non-Sulfur Bacteria from various extreme environments.</title>
        <authorList>
            <person name="Mayer M."/>
        </authorList>
    </citation>
    <scope>NUCLEOTIDE SEQUENCE [LARGE SCALE GENOMIC DNA]</scope>
    <source>
        <strain evidence="3">DSM 17935</strain>
    </source>
</reference>
<proteinExistence type="predicted"/>
<name>A0ABT3HCG9_9HYPH</name>
<feature type="domain" description="NACHT" evidence="1">
    <location>
        <begin position="177"/>
        <end position="290"/>
    </location>
</feature>
<dbReference type="EMBL" id="JAOQNS010000006">
    <property type="protein sequence ID" value="MCW2308039.1"/>
    <property type="molecule type" value="Genomic_DNA"/>
</dbReference>
<accession>A0ABT3HCG9</accession>
<dbReference type="RefSeq" id="WP_264601667.1">
    <property type="nucleotide sequence ID" value="NZ_JAOQNS010000006.1"/>
</dbReference>
<gene>
    <name evidence="2" type="ORF">M2319_002378</name>
</gene>
<dbReference type="SUPFAM" id="SSF52980">
    <property type="entry name" value="Restriction endonuclease-like"/>
    <property type="match status" value="1"/>
</dbReference>
<evidence type="ECO:0000313" key="3">
    <source>
        <dbReference type="Proteomes" id="UP001209755"/>
    </source>
</evidence>
<dbReference type="SUPFAM" id="SSF52540">
    <property type="entry name" value="P-loop containing nucleoside triphosphate hydrolases"/>
    <property type="match status" value="1"/>
</dbReference>
<dbReference type="Proteomes" id="UP001209755">
    <property type="component" value="Unassembled WGS sequence"/>
</dbReference>
<comment type="caution">
    <text evidence="2">The sequence shown here is derived from an EMBL/GenBank/DDBJ whole genome shotgun (WGS) entry which is preliminary data.</text>
</comment>
<sequence length="784" mass="90687">MKDFEKFESDVRSTLSLKGFRVVHDEMILGHKKIDSYFESEFMGKKERTAVECKNYSHPLTESQISDICSTYQPLIDSSNIDNLLIVTKHGLHPAAETHIQLRKSFFHQTLDELENSIIDFSEYIDTIEETFKSETVREYFIEPIGTHFSSGTVFDYRHGESLTNHICSRLLNGNQPLAVLGAYGVGKTTLAKSIYLMLCEKRRSGEVFMPVFIPLSKFSGEQNIEGLLGRVFTSDYNAKGYNFARFTRLNNRRKIILILDGLDEMRHMLRWEEFKFNIDELRKLINLNSRVLLLGRPTAFTNKVEYDYVINAKPERKLLLSADDIPFDEYELSTFDAEQIESMATSYYRSKNISGRRVVQTVNLVSNPEQKRINDLAKRPIQLMMLLEILPETNIDISTMTVWLLYSIFLDSLIDRELKNISRKAFGVKARRRFAQVIASWLWEKTGESSVSASEIPREVIALFSRKGDDLDAIRRDLVMSCFLSSQGGEALHFPHRSVQEFLVAEFLYEFAIQKKRDRRFEPPSWLLDISINEEIVEFLCSILNYDQFGIFLKAYLKNNKSISLPALENFSENKDIISHCLKLVLETEQDAVLLILLVNFLRKRSQEIDYDDATPVFRSKILAAINRCAHEYERNFSLETHRHHNLRYGAHCCVVGLVLSAFETDRDKYIYNIIDGFSKFIGHKRQRVERMIGRRHSVKMLNVAQYEPAVMSVLRAICFFAGKPVKLESLVDAFRPVLRSALVVDEWAELGGLRHLVSSSEITICLDKTWASQLIQEERKFK</sequence>
<dbReference type="InterPro" id="IPR007111">
    <property type="entry name" value="NACHT_NTPase"/>
</dbReference>
<evidence type="ECO:0000313" key="2">
    <source>
        <dbReference type="EMBL" id="MCW2308039.1"/>
    </source>
</evidence>
<evidence type="ECO:0000259" key="1">
    <source>
        <dbReference type="Pfam" id="PF05729"/>
    </source>
</evidence>
<dbReference type="Pfam" id="PF05729">
    <property type="entry name" value="NACHT"/>
    <property type="match status" value="1"/>
</dbReference>
<dbReference type="Gene3D" id="3.40.50.300">
    <property type="entry name" value="P-loop containing nucleotide triphosphate hydrolases"/>
    <property type="match status" value="1"/>
</dbReference>
<keyword evidence="3" id="KW-1185">Reference proteome</keyword>
<dbReference type="InterPro" id="IPR027417">
    <property type="entry name" value="P-loop_NTPase"/>
</dbReference>